<dbReference type="PANTHER" id="PTHR30345">
    <property type="entry name" value="RIBOSE-5-PHOSPHATE ISOMERASE B"/>
    <property type="match status" value="1"/>
</dbReference>
<evidence type="ECO:0000256" key="2">
    <source>
        <dbReference type="ARBA" id="ARBA00023235"/>
    </source>
</evidence>
<dbReference type="GO" id="GO:0009052">
    <property type="term" value="P:pentose-phosphate shunt, non-oxidative branch"/>
    <property type="evidence" value="ECO:0007669"/>
    <property type="project" value="TreeGrafter"/>
</dbReference>
<dbReference type="PIRSF" id="PIRSF005384">
    <property type="entry name" value="RpiB_LacA_B"/>
    <property type="match status" value="1"/>
</dbReference>
<evidence type="ECO:0000256" key="1">
    <source>
        <dbReference type="ARBA" id="ARBA00008754"/>
    </source>
</evidence>
<dbReference type="SUPFAM" id="SSF89623">
    <property type="entry name" value="Ribose/Galactose isomerase RpiB/AlsB"/>
    <property type="match status" value="1"/>
</dbReference>
<protein>
    <submittedName>
        <fullName evidence="4">Ribose 5-phosphate isomerase B</fullName>
        <ecNumber evidence="4">5.3.1.6</ecNumber>
    </submittedName>
</protein>
<dbReference type="GO" id="GO:0019316">
    <property type="term" value="P:D-allose catabolic process"/>
    <property type="evidence" value="ECO:0007669"/>
    <property type="project" value="TreeGrafter"/>
</dbReference>
<reference evidence="4" key="1">
    <citation type="journal article" date="2020" name="mSystems">
        <title>Genome- and Community-Level Interaction Insights into Carbon Utilization and Element Cycling Functions of Hydrothermarchaeota in Hydrothermal Sediment.</title>
        <authorList>
            <person name="Zhou Z."/>
            <person name="Liu Y."/>
            <person name="Xu W."/>
            <person name="Pan J."/>
            <person name="Luo Z.H."/>
            <person name="Li M."/>
        </authorList>
    </citation>
    <scope>NUCLEOTIDE SEQUENCE [LARGE SCALE GENOMIC DNA]</scope>
    <source>
        <strain evidence="4">SpSt-780</strain>
    </source>
</reference>
<dbReference type="NCBIfam" id="NF004051">
    <property type="entry name" value="PRK05571.1"/>
    <property type="match status" value="1"/>
</dbReference>
<evidence type="ECO:0000313" key="4">
    <source>
        <dbReference type="EMBL" id="HGW92250.1"/>
    </source>
</evidence>
<dbReference type="InterPro" id="IPR036569">
    <property type="entry name" value="RpiB_LacA_LacB_sf"/>
</dbReference>
<organism evidence="4">
    <name type="scientific">candidate division WOR-3 bacterium</name>
    <dbReference type="NCBI Taxonomy" id="2052148"/>
    <lineage>
        <taxon>Bacteria</taxon>
        <taxon>Bacteria division WOR-3</taxon>
    </lineage>
</organism>
<feature type="active site" description="Proton donor" evidence="3">
    <location>
        <position position="98"/>
    </location>
</feature>
<dbReference type="EMBL" id="DTHG01000084">
    <property type="protein sequence ID" value="HGW92250.1"/>
    <property type="molecule type" value="Genomic_DNA"/>
</dbReference>
<dbReference type="Pfam" id="PF02502">
    <property type="entry name" value="LacAB_rpiB"/>
    <property type="match status" value="1"/>
</dbReference>
<keyword evidence="2 4" id="KW-0413">Isomerase</keyword>
<dbReference type="InterPro" id="IPR003500">
    <property type="entry name" value="RpiB_LacA_LacB"/>
</dbReference>
<dbReference type="InterPro" id="IPR004785">
    <property type="entry name" value="RpiB"/>
</dbReference>
<dbReference type="AlphaFoldDB" id="A0A7C4UGW0"/>
<comment type="caution">
    <text evidence="4">The sequence shown here is derived from an EMBL/GenBank/DDBJ whole genome shotgun (WGS) entry which is preliminary data.</text>
</comment>
<proteinExistence type="inferred from homology"/>
<dbReference type="NCBIfam" id="TIGR01120">
    <property type="entry name" value="rpiB"/>
    <property type="match status" value="1"/>
</dbReference>
<feature type="active site" description="Proton acceptor" evidence="3">
    <location>
        <position position="65"/>
    </location>
</feature>
<accession>A0A7C4UGW0</accession>
<gene>
    <name evidence="4" type="primary">rpiB</name>
    <name evidence="4" type="ORF">ENV67_06910</name>
</gene>
<dbReference type="PANTHER" id="PTHR30345:SF0">
    <property type="entry name" value="DNA DAMAGE-REPAIR_TOLERATION PROTEIN DRT102"/>
    <property type="match status" value="1"/>
</dbReference>
<dbReference type="NCBIfam" id="TIGR00689">
    <property type="entry name" value="rpiB_lacA_lacB"/>
    <property type="match status" value="1"/>
</dbReference>
<sequence length="148" mass="16946">MRIGLGCDHRGYELKEFIKKYLIEMNYEIVDFGTYTNDSVDYPDYAIPIGEKVAKGELDRGILICYSGIGMSIVANKVKGVYAALVHDKEEALLSRKHNNSNILVLSGKIDKDLAKEIVKIWLETEFEGGRHLRRLNKIKTYEERNYG</sequence>
<comment type="similarity">
    <text evidence="1">Belongs to the LacAB/RpiB family.</text>
</comment>
<name>A0A7C4UGW0_UNCW3</name>
<dbReference type="GO" id="GO:0004751">
    <property type="term" value="F:ribose-5-phosphate isomerase activity"/>
    <property type="evidence" value="ECO:0007669"/>
    <property type="project" value="UniProtKB-EC"/>
</dbReference>
<dbReference type="EC" id="5.3.1.6" evidence="4"/>
<evidence type="ECO:0000256" key="3">
    <source>
        <dbReference type="PIRSR" id="PIRSR005384-1"/>
    </source>
</evidence>
<dbReference type="Gene3D" id="3.40.1400.10">
    <property type="entry name" value="Sugar-phosphate isomerase, RpiB/LacA/LacB"/>
    <property type="match status" value="1"/>
</dbReference>